<evidence type="ECO:0000256" key="15">
    <source>
        <dbReference type="ARBA" id="ARBA00047899"/>
    </source>
</evidence>
<evidence type="ECO:0000256" key="10">
    <source>
        <dbReference type="ARBA" id="ARBA00022840"/>
    </source>
</evidence>
<feature type="domain" description="Protein kinase" evidence="21">
    <location>
        <begin position="492"/>
        <end position="770"/>
    </location>
</feature>
<keyword evidence="12 19" id="KW-0472">Membrane</keyword>
<dbReference type="Gene3D" id="1.10.510.10">
    <property type="entry name" value="Transferase(Phosphotransferase) domain 1"/>
    <property type="match status" value="1"/>
</dbReference>
<dbReference type="InterPro" id="IPR000719">
    <property type="entry name" value="Prot_kinase_dom"/>
</dbReference>
<protein>
    <recommendedName>
        <fullName evidence="17">Receptor-like serine/threonine-protein kinase</fullName>
        <ecNumber evidence="17">2.7.11.1</ecNumber>
    </recommendedName>
</protein>
<evidence type="ECO:0000259" key="21">
    <source>
        <dbReference type="PROSITE" id="PS50011"/>
    </source>
</evidence>
<evidence type="ECO:0000256" key="8">
    <source>
        <dbReference type="ARBA" id="ARBA00022741"/>
    </source>
</evidence>
<dbReference type="InterPro" id="IPR001245">
    <property type="entry name" value="Ser-Thr/Tyr_kinase_cat_dom"/>
</dbReference>
<proteinExistence type="inferred from homology"/>
<keyword evidence="3 17" id="KW-0723">Serine/threonine-protein kinase</keyword>
<dbReference type="SMART" id="SM00220">
    <property type="entry name" value="S_TKc"/>
    <property type="match status" value="1"/>
</dbReference>
<dbReference type="SUPFAM" id="SSF51110">
    <property type="entry name" value="alpha-D-mannose-specific plant lectins"/>
    <property type="match status" value="1"/>
</dbReference>
<dbReference type="InterPro" id="IPR000742">
    <property type="entry name" value="EGF"/>
</dbReference>
<keyword evidence="9 17" id="KW-0418">Kinase</keyword>
<dbReference type="EC" id="2.7.11.1" evidence="17"/>
<dbReference type="Gene3D" id="2.90.10.10">
    <property type="entry name" value="Bulb-type lectin domain"/>
    <property type="match status" value="1"/>
</dbReference>
<dbReference type="Pfam" id="PF01453">
    <property type="entry name" value="B_lectin"/>
    <property type="match status" value="1"/>
</dbReference>
<comment type="catalytic activity">
    <reaction evidence="15 17">
        <text>L-threonyl-[protein] + ATP = O-phospho-L-threonyl-[protein] + ADP + H(+)</text>
        <dbReference type="Rhea" id="RHEA:46608"/>
        <dbReference type="Rhea" id="RHEA-COMP:11060"/>
        <dbReference type="Rhea" id="RHEA-COMP:11605"/>
        <dbReference type="ChEBI" id="CHEBI:15378"/>
        <dbReference type="ChEBI" id="CHEBI:30013"/>
        <dbReference type="ChEBI" id="CHEBI:30616"/>
        <dbReference type="ChEBI" id="CHEBI:61977"/>
        <dbReference type="ChEBI" id="CHEBI:456216"/>
        <dbReference type="EC" id="2.7.11.1"/>
    </reaction>
</comment>
<dbReference type="PROSITE" id="PS50026">
    <property type="entry name" value="EGF_3"/>
    <property type="match status" value="1"/>
</dbReference>
<evidence type="ECO:0000256" key="20">
    <source>
        <dbReference type="SAM" id="SignalP"/>
    </source>
</evidence>
<evidence type="ECO:0000256" key="3">
    <source>
        <dbReference type="ARBA" id="ARBA00022527"/>
    </source>
</evidence>
<reference evidence="25" key="2">
    <citation type="journal article" date="2022" name="Hortic Res">
        <title>The genome of Dioscorea zingiberensis sheds light on the biosynthesis, origin and evolution of the medicinally important diosgenin saponins.</title>
        <authorList>
            <person name="Li Y."/>
            <person name="Tan C."/>
            <person name="Li Z."/>
            <person name="Guo J."/>
            <person name="Li S."/>
            <person name="Chen X."/>
            <person name="Wang C."/>
            <person name="Dai X."/>
            <person name="Yang H."/>
            <person name="Song W."/>
            <person name="Hou L."/>
            <person name="Xu J."/>
            <person name="Tong Z."/>
            <person name="Xu A."/>
            <person name="Yuan X."/>
            <person name="Wang W."/>
            <person name="Yang Q."/>
            <person name="Chen L."/>
            <person name="Sun Z."/>
            <person name="Wang K."/>
            <person name="Pan B."/>
            <person name="Chen J."/>
            <person name="Bao Y."/>
            <person name="Liu F."/>
            <person name="Qi X."/>
            <person name="Gang D.R."/>
            <person name="Wen J."/>
            <person name="Li J."/>
        </authorList>
    </citation>
    <scope>NUCLEOTIDE SEQUENCE</scope>
    <source>
        <strain evidence="25">Dzin_1.0</strain>
    </source>
</reference>
<dbReference type="AlphaFoldDB" id="A0A9D5HPV6"/>
<dbReference type="Pfam" id="PF08276">
    <property type="entry name" value="PAN_2"/>
    <property type="match status" value="1"/>
</dbReference>
<dbReference type="OrthoDB" id="741567at2759"/>
<dbReference type="InterPro" id="IPR011009">
    <property type="entry name" value="Kinase-like_dom_sf"/>
</dbReference>
<dbReference type="SMART" id="SM00108">
    <property type="entry name" value="B_lectin"/>
    <property type="match status" value="1"/>
</dbReference>
<dbReference type="Pfam" id="PF00954">
    <property type="entry name" value="S_locus_glycop"/>
    <property type="match status" value="1"/>
</dbReference>
<dbReference type="PROSITE" id="PS00108">
    <property type="entry name" value="PROTEIN_KINASE_ST"/>
    <property type="match status" value="1"/>
</dbReference>
<keyword evidence="26" id="KW-1185">Reference proteome</keyword>
<dbReference type="GO" id="GO:0004674">
    <property type="term" value="F:protein serine/threonine kinase activity"/>
    <property type="evidence" value="ECO:0007669"/>
    <property type="project" value="UniProtKB-KW"/>
</dbReference>
<keyword evidence="14" id="KW-0325">Glycoprotein</keyword>
<dbReference type="GO" id="GO:0005524">
    <property type="term" value="F:ATP binding"/>
    <property type="evidence" value="ECO:0007669"/>
    <property type="project" value="UniProtKB-KW"/>
</dbReference>
<dbReference type="PROSITE" id="PS50927">
    <property type="entry name" value="BULB_LECTIN"/>
    <property type="match status" value="1"/>
</dbReference>
<dbReference type="PROSITE" id="PS50948">
    <property type="entry name" value="PAN"/>
    <property type="match status" value="1"/>
</dbReference>
<evidence type="ECO:0000256" key="16">
    <source>
        <dbReference type="ARBA" id="ARBA00048679"/>
    </source>
</evidence>
<dbReference type="CDD" id="cd14066">
    <property type="entry name" value="STKc_IRAK"/>
    <property type="match status" value="1"/>
</dbReference>
<dbReference type="GO" id="GO:0005886">
    <property type="term" value="C:plasma membrane"/>
    <property type="evidence" value="ECO:0007669"/>
    <property type="project" value="UniProtKB-SubCell"/>
</dbReference>
<organism evidence="25 26">
    <name type="scientific">Dioscorea zingiberensis</name>
    <dbReference type="NCBI Taxonomy" id="325984"/>
    <lineage>
        <taxon>Eukaryota</taxon>
        <taxon>Viridiplantae</taxon>
        <taxon>Streptophyta</taxon>
        <taxon>Embryophyta</taxon>
        <taxon>Tracheophyta</taxon>
        <taxon>Spermatophyta</taxon>
        <taxon>Magnoliopsida</taxon>
        <taxon>Liliopsida</taxon>
        <taxon>Dioscoreales</taxon>
        <taxon>Dioscoreaceae</taxon>
        <taxon>Dioscorea</taxon>
    </lineage>
</organism>
<evidence type="ECO:0000256" key="1">
    <source>
        <dbReference type="ARBA" id="ARBA00004251"/>
    </source>
</evidence>
<evidence type="ECO:0000256" key="4">
    <source>
        <dbReference type="ARBA" id="ARBA00022536"/>
    </source>
</evidence>
<evidence type="ECO:0000256" key="6">
    <source>
        <dbReference type="ARBA" id="ARBA00022692"/>
    </source>
</evidence>
<comment type="caution">
    <text evidence="18">Lacks conserved residue(s) required for the propagation of feature annotation.</text>
</comment>
<dbReference type="FunFam" id="2.90.10.10:FF:000001">
    <property type="entry name" value="G-type lectin S-receptor-like serine/threonine-protein kinase"/>
    <property type="match status" value="1"/>
</dbReference>
<evidence type="ECO:0000256" key="2">
    <source>
        <dbReference type="ARBA" id="ARBA00022475"/>
    </source>
</evidence>
<evidence type="ECO:0000313" key="26">
    <source>
        <dbReference type="Proteomes" id="UP001085076"/>
    </source>
</evidence>
<evidence type="ECO:0000313" key="25">
    <source>
        <dbReference type="EMBL" id="KAJ0983492.1"/>
    </source>
</evidence>
<dbReference type="PROSITE" id="PS50011">
    <property type="entry name" value="PROTEIN_KINASE_DOM"/>
    <property type="match status" value="1"/>
</dbReference>
<dbReference type="InterPro" id="IPR021820">
    <property type="entry name" value="S-locus_recpt_kinase_C"/>
</dbReference>
<dbReference type="Pfam" id="PF11883">
    <property type="entry name" value="DUF3403"/>
    <property type="match status" value="1"/>
</dbReference>
<evidence type="ECO:0000259" key="22">
    <source>
        <dbReference type="PROSITE" id="PS50026"/>
    </source>
</evidence>
<dbReference type="SMART" id="SM00473">
    <property type="entry name" value="PAN_AP"/>
    <property type="match status" value="1"/>
</dbReference>
<comment type="caution">
    <text evidence="25">The sequence shown here is derived from an EMBL/GenBank/DDBJ whole genome shotgun (WGS) entry which is preliminary data.</text>
</comment>
<feature type="chain" id="PRO_5038592149" description="Receptor-like serine/threonine-protein kinase" evidence="20">
    <location>
        <begin position="27"/>
        <end position="809"/>
    </location>
</feature>
<evidence type="ECO:0000256" key="13">
    <source>
        <dbReference type="ARBA" id="ARBA00023157"/>
    </source>
</evidence>
<keyword evidence="4 18" id="KW-0245">EGF-like domain</keyword>
<evidence type="ECO:0000256" key="18">
    <source>
        <dbReference type="PROSITE-ProRule" id="PRU00076"/>
    </source>
</evidence>
<dbReference type="SUPFAM" id="SSF56112">
    <property type="entry name" value="Protein kinase-like (PK-like)"/>
    <property type="match status" value="1"/>
</dbReference>
<evidence type="ECO:0000256" key="11">
    <source>
        <dbReference type="ARBA" id="ARBA00022989"/>
    </source>
</evidence>
<feature type="domain" description="Bulb-type lectin" evidence="23">
    <location>
        <begin position="27"/>
        <end position="147"/>
    </location>
</feature>
<keyword evidence="7 20" id="KW-0732">Signal</keyword>
<dbReference type="Pfam" id="PF07714">
    <property type="entry name" value="PK_Tyr_Ser-Thr"/>
    <property type="match status" value="1"/>
</dbReference>
<dbReference type="PANTHER" id="PTHR27002">
    <property type="entry name" value="RECEPTOR-LIKE SERINE/THREONINE-PROTEIN KINASE SD1-8"/>
    <property type="match status" value="1"/>
</dbReference>
<name>A0A9D5HPV6_9LILI</name>
<keyword evidence="5 17" id="KW-0808">Transferase</keyword>
<evidence type="ECO:0000256" key="17">
    <source>
        <dbReference type="PIRNR" id="PIRNR000641"/>
    </source>
</evidence>
<dbReference type="InterPro" id="IPR036426">
    <property type="entry name" value="Bulb-type_lectin_dom_sf"/>
</dbReference>
<dbReference type="InterPro" id="IPR024171">
    <property type="entry name" value="SRK-like_kinase"/>
</dbReference>
<dbReference type="PANTHER" id="PTHR27002:SF616">
    <property type="entry name" value="RECEPTOR-LIKE SERINE_THREONINE-PROTEIN KINASE"/>
    <property type="match status" value="1"/>
</dbReference>
<evidence type="ECO:0000259" key="23">
    <source>
        <dbReference type="PROSITE" id="PS50927"/>
    </source>
</evidence>
<sequence>MKKFITSKHLLCFLLFPSLLFTLSISGDTLTQGQYITDGKTLISSGGNFALGFFSPTNSKSRYVGIWYNTISVQTVVWVANREKPILTGNGTLTISGNGSLIISDDNSTIYWSTPGVSAGNPIAQLLDTGNFVVREEWNSATEIYEWQSFDYPTDALLPGMKLGWNLTSGLNRYLTGWTSPSDPFPGPYFMGIHTNGDPQVILQTTKSWLWRGGNWDGVRFTGIPEMKTYSAFNFTFVDNEEEMYYMYHILDDSIISRLIVNYDGTTQRLVWLNESSMWNVFWFAPKDPCDKVSPCGPFGVCNPNDSPMCECLQGFDPESPTNWAMRDQSDGCVRLTPLDCRNGTDGFITVSMTKLPDTSNATVNMSMTLDECRTLCLSNCSCTAYASADIAGNETGCVIWTTELTDLRLYTYGGQSLYVRLAAADLIKSQGHKQGVVAVVVSVLLGTLLIIVIGFCILMKKKKKKKRRAEERSLSYLCTIWIQSWLQPMTSPQKNKLGEGGFGPVYKGTLAEGQDIAVKRLSKTSAQGIDEFKNEVLLIAKLQHRNLVRLLGFCIQGDERMLVYEYMPNKSLDAFLFDKVKGASLDWSTRYSIIMGIARGLLYLHEDSRFRIIHRDLKASNILLDKKMTPKISDFGMARIFGGDETEVNTRKVVGTYGYMAPEYAMDGIFSVKSDVFSFGVLVLEIISGQKNRGVYYSESHLNLLGHAWSLWKEENCMELVDESIGQEFPMAEIFRCIKVGLLCVQERPEDRPTMSSVVLMLGSENALLPNPKRPGFIAARGSFDLDSLTNQESFTMNAMTITVVDGR</sequence>
<dbReference type="Proteomes" id="UP001085076">
    <property type="component" value="Miscellaneous, Linkage group lg02"/>
</dbReference>
<comment type="catalytic activity">
    <reaction evidence="16 17">
        <text>L-seryl-[protein] + ATP = O-phospho-L-seryl-[protein] + ADP + H(+)</text>
        <dbReference type="Rhea" id="RHEA:17989"/>
        <dbReference type="Rhea" id="RHEA-COMP:9863"/>
        <dbReference type="Rhea" id="RHEA-COMP:11604"/>
        <dbReference type="ChEBI" id="CHEBI:15378"/>
        <dbReference type="ChEBI" id="CHEBI:29999"/>
        <dbReference type="ChEBI" id="CHEBI:30616"/>
        <dbReference type="ChEBI" id="CHEBI:83421"/>
        <dbReference type="ChEBI" id="CHEBI:456216"/>
        <dbReference type="EC" id="2.7.11.1"/>
    </reaction>
</comment>
<keyword evidence="13" id="KW-1015">Disulfide bond</keyword>
<dbReference type="Gene3D" id="3.30.200.20">
    <property type="entry name" value="Phosphorylase Kinase, domain 1"/>
    <property type="match status" value="1"/>
</dbReference>
<keyword evidence="8 17" id="KW-0547">Nucleotide-binding</keyword>
<dbReference type="InterPro" id="IPR008271">
    <property type="entry name" value="Ser/Thr_kinase_AS"/>
</dbReference>
<dbReference type="FunFam" id="3.30.200.20:FF:001238">
    <property type="entry name" value="Os08g0179000 protein"/>
    <property type="match status" value="1"/>
</dbReference>
<keyword evidence="6 19" id="KW-0812">Transmembrane</keyword>
<dbReference type="FunFam" id="1.10.510.10:FF:000060">
    <property type="entry name" value="G-type lectin S-receptor-like serine/threonine-protein kinase"/>
    <property type="match status" value="1"/>
</dbReference>
<evidence type="ECO:0000256" key="12">
    <source>
        <dbReference type="ARBA" id="ARBA00023136"/>
    </source>
</evidence>
<dbReference type="CDD" id="cd01098">
    <property type="entry name" value="PAN_AP_plant"/>
    <property type="match status" value="1"/>
</dbReference>
<feature type="domain" description="EGF-like" evidence="22">
    <location>
        <begin position="286"/>
        <end position="322"/>
    </location>
</feature>
<comment type="similarity">
    <text evidence="17">Belongs to the protein kinase superfamily. Ser/Thr protein kinase family.</text>
</comment>
<dbReference type="EMBL" id="JAGGNH010000002">
    <property type="protein sequence ID" value="KAJ0983492.1"/>
    <property type="molecule type" value="Genomic_DNA"/>
</dbReference>
<feature type="signal peptide" evidence="20">
    <location>
        <begin position="1"/>
        <end position="26"/>
    </location>
</feature>
<keyword evidence="10 17" id="KW-0067">ATP-binding</keyword>
<evidence type="ECO:0000256" key="19">
    <source>
        <dbReference type="SAM" id="Phobius"/>
    </source>
</evidence>
<feature type="domain" description="Apple" evidence="24">
    <location>
        <begin position="341"/>
        <end position="423"/>
    </location>
</feature>
<dbReference type="InterPro" id="IPR003609">
    <property type="entry name" value="Pan_app"/>
</dbReference>
<reference evidence="25" key="1">
    <citation type="submission" date="2021-03" db="EMBL/GenBank/DDBJ databases">
        <authorList>
            <person name="Li Z."/>
            <person name="Yang C."/>
        </authorList>
    </citation>
    <scope>NUCLEOTIDE SEQUENCE</scope>
    <source>
        <strain evidence="25">Dzin_1.0</strain>
        <tissue evidence="25">Leaf</tissue>
    </source>
</reference>
<evidence type="ECO:0000256" key="14">
    <source>
        <dbReference type="ARBA" id="ARBA00023180"/>
    </source>
</evidence>
<feature type="transmembrane region" description="Helical" evidence="19">
    <location>
        <begin position="437"/>
        <end position="459"/>
    </location>
</feature>
<dbReference type="GO" id="GO:0048544">
    <property type="term" value="P:recognition of pollen"/>
    <property type="evidence" value="ECO:0007669"/>
    <property type="project" value="InterPro"/>
</dbReference>
<dbReference type="PIRSF" id="PIRSF000641">
    <property type="entry name" value="SRK"/>
    <property type="match status" value="1"/>
</dbReference>
<evidence type="ECO:0000256" key="5">
    <source>
        <dbReference type="ARBA" id="ARBA00022679"/>
    </source>
</evidence>
<keyword evidence="2" id="KW-1003">Cell membrane</keyword>
<comment type="subcellular location">
    <subcellularLocation>
        <location evidence="1">Cell membrane</location>
        <topology evidence="1">Single-pass type I membrane protein</topology>
    </subcellularLocation>
</comment>
<evidence type="ECO:0000256" key="7">
    <source>
        <dbReference type="ARBA" id="ARBA00022729"/>
    </source>
</evidence>
<keyword evidence="11 19" id="KW-1133">Transmembrane helix</keyword>
<evidence type="ECO:0000259" key="24">
    <source>
        <dbReference type="PROSITE" id="PS50948"/>
    </source>
</evidence>
<dbReference type="InterPro" id="IPR001480">
    <property type="entry name" value="Bulb-type_lectin_dom"/>
</dbReference>
<dbReference type="CDD" id="cd00028">
    <property type="entry name" value="B_lectin"/>
    <property type="match status" value="1"/>
</dbReference>
<evidence type="ECO:0000256" key="9">
    <source>
        <dbReference type="ARBA" id="ARBA00022777"/>
    </source>
</evidence>
<accession>A0A9D5HPV6</accession>
<dbReference type="GO" id="GO:0051707">
    <property type="term" value="P:response to other organism"/>
    <property type="evidence" value="ECO:0007669"/>
    <property type="project" value="UniProtKB-ARBA"/>
</dbReference>
<dbReference type="InterPro" id="IPR000858">
    <property type="entry name" value="S_locus_glycoprot_dom"/>
</dbReference>
<gene>
    <name evidence="25" type="ORF">J5N97_011747</name>
</gene>
<dbReference type="Gene3D" id="3.50.4.10">
    <property type="entry name" value="Hepatocyte Growth Factor"/>
    <property type="match status" value="1"/>
</dbReference>